<protein>
    <submittedName>
        <fullName evidence="4">Extracellular solute-binding protein</fullName>
    </submittedName>
</protein>
<dbReference type="OrthoDB" id="9769567at2"/>
<sequence>MLRLRKLEVDCMKLLLTAVLAWSLVVVKAHGEEIESVNVYSFREAKLIAPIIERFSQATGIKVNVVSGKADKLLNRLIKDGDNSFADVLLTTNVARLEKAKQLGLLQPIDSVYLKTHVPAPLRDRQGYWHGLSIRARAIFYARDKVNPASITRYRDLTASQWQGRICTRKGSHIYNRSMLASFVALHGQASAKRWTQGLVANLAMRPTGGDRDQLRNINSGKCDLAIANSYYYGMMSQSASQQDREVYANLGVIWPEQAGAGTHVNISGAAITSAAKNKQNAQAFIEFLLTEQAQEMYADINHELPIRRDIQASGLVGSWGDFKGDIDSVQQLYSHLAAADSIIADTSW</sequence>
<dbReference type="AlphaFoldDB" id="A0A3E0TMF4"/>
<gene>
    <name evidence="4" type="ORF">DXX93_03260</name>
</gene>
<dbReference type="SUPFAM" id="SSF53850">
    <property type="entry name" value="Periplasmic binding protein-like II"/>
    <property type="match status" value="1"/>
</dbReference>
<comment type="similarity">
    <text evidence="1">Belongs to the bacterial solute-binding protein 1 family.</text>
</comment>
<dbReference type="PIRSF" id="PIRSF002825">
    <property type="entry name" value="CfbpA"/>
    <property type="match status" value="1"/>
</dbReference>
<dbReference type="PANTHER" id="PTHR30006:SF15">
    <property type="entry name" value="IRON-UTILIZATION PERIPLASMIC PROTEIN"/>
    <property type="match status" value="1"/>
</dbReference>
<evidence type="ECO:0000256" key="1">
    <source>
        <dbReference type="ARBA" id="ARBA00008520"/>
    </source>
</evidence>
<feature type="binding site" evidence="3">
    <location>
        <position position="231"/>
    </location>
    <ligand>
        <name>Fe cation</name>
        <dbReference type="ChEBI" id="CHEBI:24875"/>
    </ligand>
</feature>
<dbReference type="Proteomes" id="UP000256478">
    <property type="component" value="Unassembled WGS sequence"/>
</dbReference>
<dbReference type="Gene3D" id="3.40.190.10">
    <property type="entry name" value="Periplasmic binding protein-like II"/>
    <property type="match status" value="2"/>
</dbReference>
<keyword evidence="2" id="KW-0732">Signal</keyword>
<dbReference type="Pfam" id="PF13343">
    <property type="entry name" value="SBP_bac_6"/>
    <property type="match status" value="1"/>
</dbReference>
<name>A0A3E0TMF4_9GAMM</name>
<reference evidence="4 5" key="1">
    <citation type="submission" date="2018-08" db="EMBL/GenBank/DDBJ databases">
        <title>Thalassotalea euphylliae genome.</title>
        <authorList>
            <person name="Summers S."/>
            <person name="Rice S.A."/>
            <person name="Freckelton M.L."/>
            <person name="Nedved B.T."/>
            <person name="Hadfield M.G."/>
        </authorList>
    </citation>
    <scope>NUCLEOTIDE SEQUENCE [LARGE SCALE GENOMIC DNA]</scope>
    <source>
        <strain evidence="4 5">H1</strain>
    </source>
</reference>
<evidence type="ECO:0000313" key="4">
    <source>
        <dbReference type="EMBL" id="REL25668.1"/>
    </source>
</evidence>
<comment type="caution">
    <text evidence="4">The sequence shown here is derived from an EMBL/GenBank/DDBJ whole genome shotgun (WGS) entry which is preliminary data.</text>
</comment>
<accession>A0A3E0TMF4</accession>
<keyword evidence="3" id="KW-0408">Iron</keyword>
<evidence type="ECO:0000313" key="5">
    <source>
        <dbReference type="Proteomes" id="UP000256478"/>
    </source>
</evidence>
<dbReference type="InterPro" id="IPR026045">
    <property type="entry name" value="Ferric-bd"/>
</dbReference>
<organism evidence="4 5">
    <name type="scientific">Thalassotalea euphylliae</name>
    <dbReference type="NCBI Taxonomy" id="1655234"/>
    <lineage>
        <taxon>Bacteria</taxon>
        <taxon>Pseudomonadati</taxon>
        <taxon>Pseudomonadota</taxon>
        <taxon>Gammaproteobacteria</taxon>
        <taxon>Alteromonadales</taxon>
        <taxon>Colwelliaceae</taxon>
        <taxon>Thalassotalea</taxon>
    </lineage>
</organism>
<dbReference type="PANTHER" id="PTHR30006">
    <property type="entry name" value="THIAMINE-BINDING PERIPLASMIC PROTEIN-RELATED"/>
    <property type="match status" value="1"/>
</dbReference>
<dbReference type="GO" id="GO:0046872">
    <property type="term" value="F:metal ion binding"/>
    <property type="evidence" value="ECO:0007669"/>
    <property type="project" value="UniProtKB-KW"/>
</dbReference>
<dbReference type="GO" id="GO:0030288">
    <property type="term" value="C:outer membrane-bounded periplasmic space"/>
    <property type="evidence" value="ECO:0007669"/>
    <property type="project" value="TreeGrafter"/>
</dbReference>
<evidence type="ECO:0000256" key="2">
    <source>
        <dbReference type="ARBA" id="ARBA00022729"/>
    </source>
</evidence>
<proteinExistence type="inferred from homology"/>
<dbReference type="EMBL" id="QUOU01000001">
    <property type="protein sequence ID" value="REL25668.1"/>
    <property type="molecule type" value="Genomic_DNA"/>
</dbReference>
<evidence type="ECO:0000256" key="3">
    <source>
        <dbReference type="PIRSR" id="PIRSR002825-1"/>
    </source>
</evidence>
<feature type="binding site" evidence="3">
    <location>
        <position position="232"/>
    </location>
    <ligand>
        <name>Fe cation</name>
        <dbReference type="ChEBI" id="CHEBI:24875"/>
    </ligand>
</feature>
<keyword evidence="3" id="KW-0479">Metal-binding</keyword>